<feature type="domain" description="N-acetyltransferase" evidence="1">
    <location>
        <begin position="23"/>
        <end position="175"/>
    </location>
</feature>
<dbReference type="RefSeq" id="WP_092592562.1">
    <property type="nucleotide sequence ID" value="NZ_FMWL01000019.1"/>
</dbReference>
<dbReference type="InterPro" id="IPR051908">
    <property type="entry name" value="Ribosomal_N-acetyltransferase"/>
</dbReference>
<organism evidence="2 3">
    <name type="scientific">Acidaminobacter hydrogenoformans DSM 2784</name>
    <dbReference type="NCBI Taxonomy" id="1120920"/>
    <lineage>
        <taxon>Bacteria</taxon>
        <taxon>Bacillati</taxon>
        <taxon>Bacillota</taxon>
        <taxon>Clostridia</taxon>
        <taxon>Peptostreptococcales</taxon>
        <taxon>Acidaminobacteraceae</taxon>
        <taxon>Acidaminobacter</taxon>
    </lineage>
</organism>
<dbReference type="Proteomes" id="UP000199208">
    <property type="component" value="Unassembled WGS sequence"/>
</dbReference>
<keyword evidence="2" id="KW-0808">Transferase</keyword>
<dbReference type="GO" id="GO:0005737">
    <property type="term" value="C:cytoplasm"/>
    <property type="evidence" value="ECO:0007669"/>
    <property type="project" value="TreeGrafter"/>
</dbReference>
<dbReference type="InterPro" id="IPR016181">
    <property type="entry name" value="Acyl_CoA_acyltransferase"/>
</dbReference>
<accession>A0A1G5S6X8</accession>
<dbReference type="PANTHER" id="PTHR43441">
    <property type="entry name" value="RIBOSOMAL-PROTEIN-SERINE ACETYLTRANSFERASE"/>
    <property type="match status" value="1"/>
</dbReference>
<dbReference type="SUPFAM" id="SSF55729">
    <property type="entry name" value="Acyl-CoA N-acyltransferases (Nat)"/>
    <property type="match status" value="1"/>
</dbReference>
<dbReference type="GO" id="GO:1990189">
    <property type="term" value="F:protein N-terminal-serine acetyltransferase activity"/>
    <property type="evidence" value="ECO:0007669"/>
    <property type="project" value="TreeGrafter"/>
</dbReference>
<dbReference type="AlphaFoldDB" id="A0A1G5S6X8"/>
<sequence length="190" mass="22704">MRLTVNRDLMLRPIALHDATAVLELILNNEQHLKQWLPWVTRPFTIHTVLSYIEMSDRKRLQQAGYEYVVIYRNQICGIVGLQQVDWQNRKASIGYWIGKEYEGKGLMLRAVNTVVKTAFEDLKLNRLEMYCAEQNLKSRAIPERLFFRIEGILRQNEWLYDHYVDHVLYGQLRAEYDHRPRAQSFENDY</sequence>
<keyword evidence="3" id="KW-1185">Reference proteome</keyword>
<dbReference type="STRING" id="1120920.SAMN03080599_02805"/>
<gene>
    <name evidence="2" type="ORF">SAMN03080599_02805</name>
</gene>
<evidence type="ECO:0000259" key="1">
    <source>
        <dbReference type="PROSITE" id="PS51186"/>
    </source>
</evidence>
<evidence type="ECO:0000313" key="2">
    <source>
        <dbReference type="EMBL" id="SCZ81471.1"/>
    </source>
</evidence>
<dbReference type="EMBL" id="FMWL01000019">
    <property type="protein sequence ID" value="SCZ81471.1"/>
    <property type="molecule type" value="Genomic_DNA"/>
</dbReference>
<dbReference type="GO" id="GO:0008999">
    <property type="term" value="F:protein-N-terminal-alanine acetyltransferase activity"/>
    <property type="evidence" value="ECO:0007669"/>
    <property type="project" value="TreeGrafter"/>
</dbReference>
<dbReference type="OrthoDB" id="9785602at2"/>
<name>A0A1G5S6X8_9FIRM</name>
<dbReference type="PANTHER" id="PTHR43441:SF12">
    <property type="entry name" value="RIBOSOMAL N-ACETYLTRANSFERASE YDAF-RELATED"/>
    <property type="match status" value="1"/>
</dbReference>
<evidence type="ECO:0000313" key="3">
    <source>
        <dbReference type="Proteomes" id="UP000199208"/>
    </source>
</evidence>
<dbReference type="InterPro" id="IPR000182">
    <property type="entry name" value="GNAT_dom"/>
</dbReference>
<dbReference type="Pfam" id="PF13302">
    <property type="entry name" value="Acetyltransf_3"/>
    <property type="match status" value="1"/>
</dbReference>
<proteinExistence type="predicted"/>
<dbReference type="PROSITE" id="PS51186">
    <property type="entry name" value="GNAT"/>
    <property type="match status" value="1"/>
</dbReference>
<protein>
    <submittedName>
        <fullName evidence="2">Ribosomal-protein-serine acetyltransferase</fullName>
    </submittedName>
</protein>
<dbReference type="Gene3D" id="3.40.630.30">
    <property type="match status" value="1"/>
</dbReference>
<reference evidence="2 3" key="1">
    <citation type="submission" date="2016-10" db="EMBL/GenBank/DDBJ databases">
        <authorList>
            <person name="de Groot N.N."/>
        </authorList>
    </citation>
    <scope>NUCLEOTIDE SEQUENCE [LARGE SCALE GENOMIC DNA]</scope>
    <source>
        <strain evidence="2 3">DSM 2784</strain>
    </source>
</reference>